<dbReference type="PANTHER" id="PTHR31193:SF1">
    <property type="entry name" value="TRANSMEMBRANE PROTEIN 268"/>
    <property type="match status" value="1"/>
</dbReference>
<dbReference type="Proteomes" id="UP000324222">
    <property type="component" value="Unassembled WGS sequence"/>
</dbReference>
<comment type="caution">
    <text evidence="1">The sequence shown here is derived from an EMBL/GenBank/DDBJ whole genome shotgun (WGS) entry which is preliminary data.</text>
</comment>
<proteinExistence type="predicted"/>
<evidence type="ECO:0000313" key="2">
    <source>
        <dbReference type="Proteomes" id="UP000324222"/>
    </source>
</evidence>
<name>A0A5B7EXS5_PORTR</name>
<dbReference type="PANTHER" id="PTHR31193">
    <property type="entry name" value="TRANSMEMBRANE PROTEIN C9ORF91"/>
    <property type="match status" value="1"/>
</dbReference>
<keyword evidence="2" id="KW-1185">Reference proteome</keyword>
<dbReference type="InterPro" id="IPR028054">
    <property type="entry name" value="DUF4481"/>
</dbReference>
<accession>A0A5B7EXS5</accession>
<dbReference type="EMBL" id="VSRR010003893">
    <property type="protein sequence ID" value="MPC37818.1"/>
    <property type="molecule type" value="Genomic_DNA"/>
</dbReference>
<evidence type="ECO:0000313" key="1">
    <source>
        <dbReference type="EMBL" id="MPC37818.1"/>
    </source>
</evidence>
<dbReference type="AlphaFoldDB" id="A0A5B7EXS5"/>
<sequence length="157" mass="16840">MLLQELHVACCGSGAADRARLLLARYSQRWVKAVSRGALAIAGAEGGAATPTSHHVAPRHALTRQCPCQYIEDHLHYKPQGCFALCDVWQQGGSTVTIVAPPAIGQHINYVQELTGLLGQLVAGIMRREFGVEDCLEHKATGVKTKDSVRNDANSGV</sequence>
<organism evidence="1 2">
    <name type="scientific">Portunus trituberculatus</name>
    <name type="common">Swimming crab</name>
    <name type="synonym">Neptunus trituberculatus</name>
    <dbReference type="NCBI Taxonomy" id="210409"/>
    <lineage>
        <taxon>Eukaryota</taxon>
        <taxon>Metazoa</taxon>
        <taxon>Ecdysozoa</taxon>
        <taxon>Arthropoda</taxon>
        <taxon>Crustacea</taxon>
        <taxon>Multicrustacea</taxon>
        <taxon>Malacostraca</taxon>
        <taxon>Eumalacostraca</taxon>
        <taxon>Eucarida</taxon>
        <taxon>Decapoda</taxon>
        <taxon>Pleocyemata</taxon>
        <taxon>Brachyura</taxon>
        <taxon>Eubrachyura</taxon>
        <taxon>Portunoidea</taxon>
        <taxon>Portunidae</taxon>
        <taxon>Portuninae</taxon>
        <taxon>Portunus</taxon>
    </lineage>
</organism>
<protein>
    <submittedName>
        <fullName evidence="1">Uncharacterized protein</fullName>
    </submittedName>
</protein>
<dbReference type="OrthoDB" id="8250049at2759"/>
<reference evidence="1 2" key="1">
    <citation type="submission" date="2019-05" db="EMBL/GenBank/DDBJ databases">
        <title>Another draft genome of Portunus trituberculatus and its Hox gene families provides insights of decapod evolution.</title>
        <authorList>
            <person name="Jeong J.-H."/>
            <person name="Song I."/>
            <person name="Kim S."/>
            <person name="Choi T."/>
            <person name="Kim D."/>
            <person name="Ryu S."/>
            <person name="Kim W."/>
        </authorList>
    </citation>
    <scope>NUCLEOTIDE SEQUENCE [LARGE SCALE GENOMIC DNA]</scope>
    <source>
        <tissue evidence="1">Muscle</tissue>
    </source>
</reference>
<gene>
    <name evidence="1" type="ORF">E2C01_031313</name>
</gene>